<dbReference type="VEuPathDB" id="FungiDB:MELLADRAFT_86203"/>
<accession>F4RKX9</accession>
<keyword evidence="2" id="KW-1185">Reference proteome</keyword>
<dbReference type="KEGG" id="mlr:MELLADRAFT_86203"/>
<dbReference type="AlphaFoldDB" id="F4RKX9"/>
<dbReference type="HOGENOM" id="CLU_855507_0_0_1"/>
<sequence length="274" mass="30543">MPNPQLHYTKLIYERRINPQRPLKVELTQPTGFHCTGPCCRHCPTHSSQYYNPRHQPNKPLIGFRCPLDKAQGAFRTYSRIEYLQDICTLNDLQPQLCNSSKGTVQSSPLLVITKQHGNHLINNMEDPKRTRLPCAGIHDVRPHVGKGKPGNRKCTWQVCPDCCRPQRAATGTQCYTHESAERAKASVVPNTQPFLDSVIESAASTSTQAAIDAQILPEIEVDQSQLLGPPPPLHPLALTPATMCIYHLNRSKKEEAKRAKEAAEASCDKNISI</sequence>
<proteinExistence type="predicted"/>
<dbReference type="EMBL" id="GL883106">
    <property type="protein sequence ID" value="EGG06801.1"/>
    <property type="molecule type" value="Genomic_DNA"/>
</dbReference>
<dbReference type="RefSeq" id="XP_007409761.1">
    <property type="nucleotide sequence ID" value="XM_007409699.1"/>
</dbReference>
<dbReference type="InParanoid" id="F4RKX9"/>
<dbReference type="Proteomes" id="UP000001072">
    <property type="component" value="Unassembled WGS sequence"/>
</dbReference>
<dbReference type="GeneID" id="18934110"/>
<evidence type="ECO:0000313" key="1">
    <source>
        <dbReference type="EMBL" id="EGG06801.1"/>
    </source>
</evidence>
<reference evidence="2" key="1">
    <citation type="journal article" date="2011" name="Proc. Natl. Acad. Sci. U.S.A.">
        <title>Obligate biotrophy features unraveled by the genomic analysis of rust fungi.</title>
        <authorList>
            <person name="Duplessis S."/>
            <person name="Cuomo C.A."/>
            <person name="Lin Y.-C."/>
            <person name="Aerts A."/>
            <person name="Tisserant E."/>
            <person name="Veneault-Fourrey C."/>
            <person name="Joly D.L."/>
            <person name="Hacquard S."/>
            <person name="Amselem J."/>
            <person name="Cantarel B.L."/>
            <person name="Chiu R."/>
            <person name="Coutinho P.M."/>
            <person name="Feau N."/>
            <person name="Field M."/>
            <person name="Frey P."/>
            <person name="Gelhaye E."/>
            <person name="Goldberg J."/>
            <person name="Grabherr M.G."/>
            <person name="Kodira C.D."/>
            <person name="Kohler A."/>
            <person name="Kuees U."/>
            <person name="Lindquist E.A."/>
            <person name="Lucas S.M."/>
            <person name="Mago R."/>
            <person name="Mauceli E."/>
            <person name="Morin E."/>
            <person name="Murat C."/>
            <person name="Pangilinan J.L."/>
            <person name="Park R."/>
            <person name="Pearson M."/>
            <person name="Quesneville H."/>
            <person name="Rouhier N."/>
            <person name="Sakthikumar S."/>
            <person name="Salamov A.A."/>
            <person name="Schmutz J."/>
            <person name="Selles B."/>
            <person name="Shapiro H."/>
            <person name="Tanguay P."/>
            <person name="Tuskan G.A."/>
            <person name="Henrissat B."/>
            <person name="Van de Peer Y."/>
            <person name="Rouze P."/>
            <person name="Ellis J.G."/>
            <person name="Dodds P.N."/>
            <person name="Schein J.E."/>
            <person name="Zhong S."/>
            <person name="Hamelin R.C."/>
            <person name="Grigoriev I.V."/>
            <person name="Szabo L.J."/>
            <person name="Martin F."/>
        </authorList>
    </citation>
    <scope>NUCLEOTIDE SEQUENCE [LARGE SCALE GENOMIC DNA]</scope>
    <source>
        <strain evidence="2">98AG31 / pathotype 3-4-7</strain>
    </source>
</reference>
<name>F4RKX9_MELLP</name>
<evidence type="ECO:0000313" key="2">
    <source>
        <dbReference type="Proteomes" id="UP000001072"/>
    </source>
</evidence>
<protein>
    <submittedName>
        <fullName evidence="1">Uncharacterized protein</fullName>
    </submittedName>
</protein>
<gene>
    <name evidence="1" type="ORF">MELLADRAFT_86203</name>
</gene>
<organism evidence="2">
    <name type="scientific">Melampsora larici-populina (strain 98AG31 / pathotype 3-4-7)</name>
    <name type="common">Poplar leaf rust fungus</name>
    <dbReference type="NCBI Taxonomy" id="747676"/>
    <lineage>
        <taxon>Eukaryota</taxon>
        <taxon>Fungi</taxon>
        <taxon>Dikarya</taxon>
        <taxon>Basidiomycota</taxon>
        <taxon>Pucciniomycotina</taxon>
        <taxon>Pucciniomycetes</taxon>
        <taxon>Pucciniales</taxon>
        <taxon>Melampsoraceae</taxon>
        <taxon>Melampsora</taxon>
    </lineage>
</organism>